<keyword evidence="2" id="KW-1185">Reference proteome</keyword>
<name>A0ACB9ZUV8_CATRO</name>
<evidence type="ECO:0000313" key="2">
    <source>
        <dbReference type="Proteomes" id="UP001060085"/>
    </source>
</evidence>
<comment type="caution">
    <text evidence="1">The sequence shown here is derived from an EMBL/GenBank/DDBJ whole genome shotgun (WGS) entry which is preliminary data.</text>
</comment>
<reference evidence="2" key="1">
    <citation type="journal article" date="2023" name="Nat. Plants">
        <title>Single-cell RNA sequencing provides a high-resolution roadmap for understanding the multicellular compartmentation of specialized metabolism.</title>
        <authorList>
            <person name="Sun S."/>
            <person name="Shen X."/>
            <person name="Li Y."/>
            <person name="Li Y."/>
            <person name="Wang S."/>
            <person name="Li R."/>
            <person name="Zhang H."/>
            <person name="Shen G."/>
            <person name="Guo B."/>
            <person name="Wei J."/>
            <person name="Xu J."/>
            <person name="St-Pierre B."/>
            <person name="Chen S."/>
            <person name="Sun C."/>
        </authorList>
    </citation>
    <scope>NUCLEOTIDE SEQUENCE [LARGE SCALE GENOMIC DNA]</scope>
</reference>
<evidence type="ECO:0000313" key="1">
    <source>
        <dbReference type="EMBL" id="KAI5651144.1"/>
    </source>
</evidence>
<accession>A0ACB9ZUV8</accession>
<dbReference type="Proteomes" id="UP001060085">
    <property type="component" value="Linkage Group LG08"/>
</dbReference>
<proteinExistence type="predicted"/>
<gene>
    <name evidence="1" type="ORF">M9H77_37149</name>
</gene>
<protein>
    <submittedName>
        <fullName evidence="1">Uncharacterized protein</fullName>
    </submittedName>
</protein>
<dbReference type="EMBL" id="CM044708">
    <property type="protein sequence ID" value="KAI5651144.1"/>
    <property type="molecule type" value="Genomic_DNA"/>
</dbReference>
<organism evidence="1 2">
    <name type="scientific">Catharanthus roseus</name>
    <name type="common">Madagascar periwinkle</name>
    <name type="synonym">Vinca rosea</name>
    <dbReference type="NCBI Taxonomy" id="4058"/>
    <lineage>
        <taxon>Eukaryota</taxon>
        <taxon>Viridiplantae</taxon>
        <taxon>Streptophyta</taxon>
        <taxon>Embryophyta</taxon>
        <taxon>Tracheophyta</taxon>
        <taxon>Spermatophyta</taxon>
        <taxon>Magnoliopsida</taxon>
        <taxon>eudicotyledons</taxon>
        <taxon>Gunneridae</taxon>
        <taxon>Pentapetalae</taxon>
        <taxon>asterids</taxon>
        <taxon>lamiids</taxon>
        <taxon>Gentianales</taxon>
        <taxon>Apocynaceae</taxon>
        <taxon>Rauvolfioideae</taxon>
        <taxon>Vinceae</taxon>
        <taxon>Catharanthinae</taxon>
        <taxon>Catharanthus</taxon>
    </lineage>
</organism>
<sequence>MLLGNQFHLGGLCLNLYHGKNGLLFRKIGMLKRQREEEPEIIKTEHPKIDLLAKIDDGKNSDNKSVEPVAEEVPMETDLDKQEMNSGSEFSGTPQMEKPLLKQSCGDAEEVSSVKSKKKSAFSSLKSSVYRKTSKVPVPSSPAKPITSHMKKENHAATTTPVATKKSVVELTEKRKSTPKFLRTYVNSMPTKEPDKLSATATRTKENPKRSQDCKTPLKTPRMAPSAWMSKLAPATPVSENTRPKSPNDGSKTTGPTPRWHILSAVCSKSLTACRNKLQSPTLSSTPFTLRTEERAARRKQASHLHRFLFSIQSASSLYHEISSLIMCQFVPNMYRNLRRNSMPRRRKQAPNSENCVKASVSKLAHFPTSTKRGGKQLKSRQKSSVTQPQSPKLGKKPNSRTIPLPSSISKYKSSNISKHVFNKNGQNTNDCFASVPEMINHENTSPNIQY</sequence>